<dbReference type="GO" id="GO:1990904">
    <property type="term" value="C:ribonucleoprotein complex"/>
    <property type="evidence" value="ECO:0007669"/>
    <property type="project" value="UniProtKB-KW"/>
</dbReference>
<dbReference type="Proteomes" id="UP001607302">
    <property type="component" value="Unassembled WGS sequence"/>
</dbReference>
<name>A0ABD1ZT34_VESSQ</name>
<organism evidence="3 4">
    <name type="scientific">Vespula squamosa</name>
    <name type="common">Southern yellow jacket</name>
    <name type="synonym">Wasp</name>
    <dbReference type="NCBI Taxonomy" id="30214"/>
    <lineage>
        <taxon>Eukaryota</taxon>
        <taxon>Metazoa</taxon>
        <taxon>Ecdysozoa</taxon>
        <taxon>Arthropoda</taxon>
        <taxon>Hexapoda</taxon>
        <taxon>Insecta</taxon>
        <taxon>Pterygota</taxon>
        <taxon>Neoptera</taxon>
        <taxon>Endopterygota</taxon>
        <taxon>Hymenoptera</taxon>
        <taxon>Apocrita</taxon>
        <taxon>Aculeata</taxon>
        <taxon>Vespoidea</taxon>
        <taxon>Vespidae</taxon>
        <taxon>Vespinae</taxon>
        <taxon>Vespula</taxon>
    </lineage>
</organism>
<comment type="caution">
    <text evidence="3">The sequence shown here is derived from an EMBL/GenBank/DDBJ whole genome shotgun (WGS) entry which is preliminary data.</text>
</comment>
<evidence type="ECO:0000313" key="3">
    <source>
        <dbReference type="EMBL" id="KAL2711411.1"/>
    </source>
</evidence>
<sequence>MKINLLKKNKNCLSENSEKLVSDFCYYILLQTIVEHLESNGIFRAPDLSVIVVGSAAAKIMGYLLLLGVAEGLKKLFFQKWRVYPTQDLSIILKFSEKHHLRKIARVVAVEGTSAARADASRKSTNGPIGESRTKGLDLHLQNTSKPIQKNNY</sequence>
<protein>
    <submittedName>
        <fullName evidence="3">U4/U6 small nuclear ribonucleoprotein Prp31</fullName>
    </submittedName>
</protein>
<keyword evidence="2" id="KW-0472">Membrane</keyword>
<dbReference type="AlphaFoldDB" id="A0ABD1ZT34"/>
<reference evidence="3 4" key="1">
    <citation type="journal article" date="2024" name="Ann. Entomol. Soc. Am.">
        <title>Genomic analyses of the southern and eastern yellowjacket wasps (Hymenoptera: Vespidae) reveal evolutionary signatures of social life.</title>
        <authorList>
            <person name="Catto M.A."/>
            <person name="Caine P.B."/>
            <person name="Orr S.E."/>
            <person name="Hunt B.G."/>
            <person name="Goodisman M.A.D."/>
        </authorList>
    </citation>
    <scope>NUCLEOTIDE SEQUENCE [LARGE SCALE GENOMIC DNA]</scope>
    <source>
        <strain evidence="3">233</strain>
        <tissue evidence="3">Head and thorax</tissue>
    </source>
</reference>
<dbReference type="EMBL" id="JAUDFV010000177">
    <property type="protein sequence ID" value="KAL2711411.1"/>
    <property type="molecule type" value="Genomic_DNA"/>
</dbReference>
<evidence type="ECO:0000256" key="2">
    <source>
        <dbReference type="SAM" id="Phobius"/>
    </source>
</evidence>
<keyword evidence="4" id="KW-1185">Reference proteome</keyword>
<keyword evidence="2" id="KW-0812">Transmembrane</keyword>
<dbReference type="InterPro" id="IPR036070">
    <property type="entry name" value="Nop_dom_sf"/>
</dbReference>
<keyword evidence="2" id="KW-1133">Transmembrane helix</keyword>
<gene>
    <name evidence="3" type="ORF">V1478_019008</name>
</gene>
<proteinExistence type="predicted"/>
<dbReference type="SUPFAM" id="SSF89124">
    <property type="entry name" value="Nop domain"/>
    <property type="match status" value="1"/>
</dbReference>
<feature type="transmembrane region" description="Helical" evidence="2">
    <location>
        <begin position="48"/>
        <end position="70"/>
    </location>
</feature>
<evidence type="ECO:0000256" key="1">
    <source>
        <dbReference type="SAM" id="MobiDB-lite"/>
    </source>
</evidence>
<feature type="region of interest" description="Disordered" evidence="1">
    <location>
        <begin position="118"/>
        <end position="153"/>
    </location>
</feature>
<keyword evidence="3" id="KW-0687">Ribonucleoprotein</keyword>
<evidence type="ECO:0000313" key="4">
    <source>
        <dbReference type="Proteomes" id="UP001607302"/>
    </source>
</evidence>
<feature type="compositionally biased region" description="Polar residues" evidence="1">
    <location>
        <begin position="141"/>
        <end position="153"/>
    </location>
</feature>
<accession>A0ABD1ZT34</accession>